<reference evidence="8" key="1">
    <citation type="journal article" date="2023" name="GigaByte">
        <title>Genome assembly of the bearded iris, Iris pallida Lam.</title>
        <authorList>
            <person name="Bruccoleri R.E."/>
            <person name="Oakeley E.J."/>
            <person name="Faust A.M.E."/>
            <person name="Altorfer M."/>
            <person name="Dessus-Babus S."/>
            <person name="Burckhardt D."/>
            <person name="Oertli M."/>
            <person name="Naumann U."/>
            <person name="Petersen F."/>
            <person name="Wong J."/>
        </authorList>
    </citation>
    <scope>NUCLEOTIDE SEQUENCE</scope>
    <source>
        <strain evidence="8">GSM-AAB239-AS_SAM_17_03QT</strain>
    </source>
</reference>
<dbReference type="Gene3D" id="1.10.630.10">
    <property type="entry name" value="Cytochrome P450"/>
    <property type="match status" value="1"/>
</dbReference>
<feature type="binding site" description="axial binding residue" evidence="7">
    <location>
        <position position="428"/>
    </location>
    <ligand>
        <name>heme</name>
        <dbReference type="ChEBI" id="CHEBI:30413"/>
    </ligand>
    <ligandPart>
        <name>Fe</name>
        <dbReference type="ChEBI" id="CHEBI:18248"/>
    </ligandPart>
</feature>
<evidence type="ECO:0000256" key="2">
    <source>
        <dbReference type="ARBA" id="ARBA00022617"/>
    </source>
</evidence>
<dbReference type="GO" id="GO:0020037">
    <property type="term" value="F:heme binding"/>
    <property type="evidence" value="ECO:0007669"/>
    <property type="project" value="InterPro"/>
</dbReference>
<dbReference type="Proteomes" id="UP001140949">
    <property type="component" value="Unassembled WGS sequence"/>
</dbReference>
<dbReference type="CDD" id="cd11071">
    <property type="entry name" value="CYP74"/>
    <property type="match status" value="1"/>
</dbReference>
<proteinExistence type="inferred from homology"/>
<evidence type="ECO:0000256" key="6">
    <source>
        <dbReference type="ARBA" id="ARBA00060657"/>
    </source>
</evidence>
<keyword evidence="3 7" id="KW-0479">Metal-binding</keyword>
<dbReference type="AlphaFoldDB" id="A0AAX6DQG9"/>
<dbReference type="PRINTS" id="PR00465">
    <property type="entry name" value="EP450IV"/>
</dbReference>
<name>A0AAX6DQG9_IRIPA</name>
<evidence type="ECO:0000256" key="3">
    <source>
        <dbReference type="ARBA" id="ARBA00022723"/>
    </source>
</evidence>
<keyword evidence="5" id="KW-0456">Lyase</keyword>
<dbReference type="SUPFAM" id="SSF48264">
    <property type="entry name" value="Cytochrome P450"/>
    <property type="match status" value="1"/>
</dbReference>
<evidence type="ECO:0000256" key="5">
    <source>
        <dbReference type="ARBA" id="ARBA00023239"/>
    </source>
</evidence>
<keyword evidence="9" id="KW-1185">Reference proteome</keyword>
<dbReference type="EMBL" id="JANAVB010042618">
    <property type="protein sequence ID" value="KAJ6793936.1"/>
    <property type="molecule type" value="Genomic_DNA"/>
</dbReference>
<comment type="caution">
    <text evidence="8">The sequence shown here is derived from an EMBL/GenBank/DDBJ whole genome shotgun (WGS) entry which is preliminary data.</text>
</comment>
<comment type="cofactor">
    <cofactor evidence="7">
        <name>heme</name>
        <dbReference type="ChEBI" id="CHEBI:30413"/>
    </cofactor>
</comment>
<evidence type="ECO:0000313" key="9">
    <source>
        <dbReference type="Proteomes" id="UP001140949"/>
    </source>
</evidence>
<reference evidence="8" key="2">
    <citation type="submission" date="2023-04" db="EMBL/GenBank/DDBJ databases">
        <authorList>
            <person name="Bruccoleri R.E."/>
            <person name="Oakeley E.J."/>
            <person name="Faust A.-M."/>
            <person name="Dessus-Babus S."/>
            <person name="Altorfer M."/>
            <person name="Burckhardt D."/>
            <person name="Oertli M."/>
            <person name="Naumann U."/>
            <person name="Petersen F."/>
            <person name="Wong J."/>
        </authorList>
    </citation>
    <scope>NUCLEOTIDE SEQUENCE</scope>
    <source>
        <strain evidence="8">GSM-AAB239-AS_SAM_17_03QT</strain>
        <tissue evidence="8">Leaf</tissue>
    </source>
</reference>
<keyword evidence="4 7" id="KW-0408">Iron</keyword>
<dbReference type="GO" id="GO:0004497">
    <property type="term" value="F:monooxygenase activity"/>
    <property type="evidence" value="ECO:0007669"/>
    <property type="project" value="InterPro"/>
</dbReference>
<evidence type="ECO:0000313" key="8">
    <source>
        <dbReference type="EMBL" id="KAJ6793936.1"/>
    </source>
</evidence>
<evidence type="ECO:0000256" key="1">
    <source>
        <dbReference type="ARBA" id="ARBA00010617"/>
    </source>
</evidence>
<dbReference type="FunFam" id="1.10.630.10:FF:000024">
    <property type="entry name" value="Allene oxide synthase, chloroplastic"/>
    <property type="match status" value="1"/>
</dbReference>
<sequence length="483" mass="53753">MSTSKNEEEYKSGALPLRAVPGGYGVPFFGPIRDRLDFFYNQGQYRYFYSRAAKHNSTVFRTNMIPGPLCSDSHIVAACDAKSFAVVFDPSKVDKKNVLIGNLFPSVGFNGGHRILAYLDPSEPKHAQNKQVLFNIIAARKSALIPAFFSVYSSLFDKLEAQLASSKKSNFNKLNEFSAFDYVNQAMYGRSPSESTLKAALKWVLLQFHPITTIGLPKLIEDPLLHLFLYPPFVARSTYRTLTDFFSDVGASALDDAESLGLSRDEALHSLVFSTVINAYLGVRAYLNRLLKWVVSAGPELHDRLAREIRSVVKADGGKVTLSGLERMELTKSVVYEAFRIDPPVQVQYGRAKLDFELESHDAKYSVKEGELICGFQPMATRDPKVFERPEEFVPDRFVGEEGEKLLKYVVWSNGPETEATSVANKMCAGKDVGVLVGRLMMVVVFTRYDKLEGEVGTTPEDVNVNITGLTKSEVNVVEESAL</sequence>
<organism evidence="8 9">
    <name type="scientific">Iris pallida</name>
    <name type="common">Sweet iris</name>
    <dbReference type="NCBI Taxonomy" id="29817"/>
    <lineage>
        <taxon>Eukaryota</taxon>
        <taxon>Viridiplantae</taxon>
        <taxon>Streptophyta</taxon>
        <taxon>Embryophyta</taxon>
        <taxon>Tracheophyta</taxon>
        <taxon>Spermatophyta</taxon>
        <taxon>Magnoliopsida</taxon>
        <taxon>Liliopsida</taxon>
        <taxon>Asparagales</taxon>
        <taxon>Iridaceae</taxon>
        <taxon>Iridoideae</taxon>
        <taxon>Irideae</taxon>
        <taxon>Iris</taxon>
    </lineage>
</organism>
<dbReference type="GO" id="GO:0016125">
    <property type="term" value="P:sterol metabolic process"/>
    <property type="evidence" value="ECO:0007669"/>
    <property type="project" value="TreeGrafter"/>
</dbReference>
<dbReference type="GO" id="GO:0016829">
    <property type="term" value="F:lyase activity"/>
    <property type="evidence" value="ECO:0007669"/>
    <property type="project" value="UniProtKB-KW"/>
</dbReference>
<comment type="pathway">
    <text evidence="6">Lipid metabolism; oxylipin biosynthesis.</text>
</comment>
<evidence type="ECO:0000256" key="4">
    <source>
        <dbReference type="ARBA" id="ARBA00023004"/>
    </source>
</evidence>
<dbReference type="GO" id="GO:0019752">
    <property type="term" value="P:carboxylic acid metabolic process"/>
    <property type="evidence" value="ECO:0007669"/>
    <property type="project" value="UniProtKB-ARBA"/>
</dbReference>
<dbReference type="GO" id="GO:0016705">
    <property type="term" value="F:oxidoreductase activity, acting on paired donors, with incorporation or reduction of molecular oxygen"/>
    <property type="evidence" value="ECO:0007669"/>
    <property type="project" value="InterPro"/>
</dbReference>
<comment type="similarity">
    <text evidence="1">Belongs to the cytochrome P450 family.</text>
</comment>
<dbReference type="PANTHER" id="PTHR24286:SF302">
    <property type="entry name" value="ALLENE OXIDE SYNTHASE 2"/>
    <property type="match status" value="1"/>
</dbReference>
<dbReference type="Pfam" id="PF00067">
    <property type="entry name" value="p450"/>
    <property type="match status" value="1"/>
</dbReference>
<keyword evidence="2 7" id="KW-0349">Heme</keyword>
<dbReference type="PANTHER" id="PTHR24286">
    <property type="entry name" value="CYTOCHROME P450 26"/>
    <property type="match status" value="1"/>
</dbReference>
<evidence type="ECO:0000256" key="7">
    <source>
        <dbReference type="PIRSR" id="PIRSR602403-1"/>
    </source>
</evidence>
<dbReference type="InterPro" id="IPR001128">
    <property type="entry name" value="Cyt_P450"/>
</dbReference>
<dbReference type="InterPro" id="IPR036396">
    <property type="entry name" value="Cyt_P450_sf"/>
</dbReference>
<dbReference type="GO" id="GO:0005506">
    <property type="term" value="F:iron ion binding"/>
    <property type="evidence" value="ECO:0007669"/>
    <property type="project" value="InterPro"/>
</dbReference>
<accession>A0AAX6DQG9</accession>
<gene>
    <name evidence="8" type="ORF">M6B38_233120</name>
</gene>
<protein>
    <submittedName>
        <fullName evidence="8">Allene oxide synthase 2-like</fullName>
    </submittedName>
</protein>
<dbReference type="InterPro" id="IPR002403">
    <property type="entry name" value="Cyt_P450_E_grp-IV"/>
</dbReference>